<dbReference type="Gene3D" id="3.90.1680.10">
    <property type="entry name" value="SOS response associated peptidase-like"/>
    <property type="match status" value="1"/>
</dbReference>
<gene>
    <name evidence="10" type="ORF">GNZ21_01365</name>
</gene>
<dbReference type="EC" id="3.4.-.-" evidence="8"/>
<organism evidence="10 11">
    <name type="scientific">Nesterenkonia alkaliphila</name>
    <dbReference type="NCBI Taxonomy" id="1463631"/>
    <lineage>
        <taxon>Bacteria</taxon>
        <taxon>Bacillati</taxon>
        <taxon>Actinomycetota</taxon>
        <taxon>Actinomycetes</taxon>
        <taxon>Micrococcales</taxon>
        <taxon>Micrococcaceae</taxon>
        <taxon>Nesterenkonia</taxon>
    </lineage>
</organism>
<accession>A0A7K1UEX4</accession>
<evidence type="ECO:0000256" key="2">
    <source>
        <dbReference type="ARBA" id="ARBA00022670"/>
    </source>
</evidence>
<evidence type="ECO:0000313" key="10">
    <source>
        <dbReference type="EMBL" id="MVT25025.1"/>
    </source>
</evidence>
<evidence type="ECO:0000256" key="1">
    <source>
        <dbReference type="ARBA" id="ARBA00008136"/>
    </source>
</evidence>
<dbReference type="RefSeq" id="WP_157320670.1">
    <property type="nucleotide sequence ID" value="NZ_BMFX01000037.1"/>
</dbReference>
<proteinExistence type="inferred from homology"/>
<dbReference type="PANTHER" id="PTHR13604:SF0">
    <property type="entry name" value="ABASIC SITE PROCESSING PROTEIN HMCES"/>
    <property type="match status" value="1"/>
</dbReference>
<dbReference type="AlphaFoldDB" id="A0A7K1UEX4"/>
<feature type="region of interest" description="Disordered" evidence="9">
    <location>
        <begin position="233"/>
        <end position="257"/>
    </location>
</feature>
<name>A0A7K1UEX4_9MICC</name>
<evidence type="ECO:0000256" key="6">
    <source>
        <dbReference type="ARBA" id="ARBA00023125"/>
    </source>
</evidence>
<dbReference type="Pfam" id="PF02586">
    <property type="entry name" value="SRAP"/>
    <property type="match status" value="1"/>
</dbReference>
<keyword evidence="5" id="KW-0190">Covalent protein-DNA linkage</keyword>
<evidence type="ECO:0000256" key="4">
    <source>
        <dbReference type="ARBA" id="ARBA00022801"/>
    </source>
</evidence>
<dbReference type="InterPro" id="IPR036590">
    <property type="entry name" value="SRAP-like"/>
</dbReference>
<dbReference type="OrthoDB" id="9782620at2"/>
<dbReference type="InterPro" id="IPR003738">
    <property type="entry name" value="SRAP"/>
</dbReference>
<dbReference type="Proteomes" id="UP000460157">
    <property type="component" value="Unassembled WGS sequence"/>
</dbReference>
<dbReference type="PANTHER" id="PTHR13604">
    <property type="entry name" value="DC12-RELATED"/>
    <property type="match status" value="1"/>
</dbReference>
<evidence type="ECO:0000256" key="3">
    <source>
        <dbReference type="ARBA" id="ARBA00022763"/>
    </source>
</evidence>
<dbReference type="GO" id="GO:0003697">
    <property type="term" value="F:single-stranded DNA binding"/>
    <property type="evidence" value="ECO:0007669"/>
    <property type="project" value="InterPro"/>
</dbReference>
<keyword evidence="7" id="KW-0456">Lyase</keyword>
<dbReference type="GO" id="GO:0016829">
    <property type="term" value="F:lyase activity"/>
    <property type="evidence" value="ECO:0007669"/>
    <property type="project" value="UniProtKB-KW"/>
</dbReference>
<sequence length="257" mass="28399">MCGRYVLARASGELARELDLSEEPEWDLRPDWNIAPTKTVPIVVETLVEGELVRKLGPARWGLLPPWVKDLTFSSRTFNARSETVAEKPSFRSAVRSRRAIVPADAYYEWLTETVNGKQVKRPHVVRPKDGSLLLFAGLWETWQGPSAGEDAPVIVSTTILTGPSPDDADAAEVLRDLGALHDRTPLAMTAELASEWVRPGKLEGDELHSLLDRVRTGVTEVAQSWEIYETNPAVGNTRNNGPELLEPADQISPALF</sequence>
<keyword evidence="6" id="KW-0238">DNA-binding</keyword>
<dbReference type="EMBL" id="WRPM01000008">
    <property type="protein sequence ID" value="MVT25025.1"/>
    <property type="molecule type" value="Genomic_DNA"/>
</dbReference>
<keyword evidence="11" id="KW-1185">Reference proteome</keyword>
<dbReference type="GO" id="GO:0008233">
    <property type="term" value="F:peptidase activity"/>
    <property type="evidence" value="ECO:0007669"/>
    <property type="project" value="UniProtKB-KW"/>
</dbReference>
<evidence type="ECO:0000256" key="9">
    <source>
        <dbReference type="SAM" id="MobiDB-lite"/>
    </source>
</evidence>
<protein>
    <recommendedName>
        <fullName evidence="8">Abasic site processing protein</fullName>
        <ecNumber evidence="8">3.4.-.-</ecNumber>
    </recommendedName>
</protein>
<comment type="caution">
    <text evidence="10">The sequence shown here is derived from an EMBL/GenBank/DDBJ whole genome shotgun (WGS) entry which is preliminary data.</text>
</comment>
<keyword evidence="4 8" id="KW-0378">Hydrolase</keyword>
<evidence type="ECO:0000256" key="5">
    <source>
        <dbReference type="ARBA" id="ARBA00023124"/>
    </source>
</evidence>
<evidence type="ECO:0000256" key="8">
    <source>
        <dbReference type="RuleBase" id="RU364100"/>
    </source>
</evidence>
<keyword evidence="3" id="KW-0227">DNA damage</keyword>
<comment type="similarity">
    <text evidence="1 8">Belongs to the SOS response-associated peptidase family.</text>
</comment>
<dbReference type="SUPFAM" id="SSF143081">
    <property type="entry name" value="BB1717-like"/>
    <property type="match status" value="1"/>
</dbReference>
<evidence type="ECO:0000256" key="7">
    <source>
        <dbReference type="ARBA" id="ARBA00023239"/>
    </source>
</evidence>
<reference evidence="10 11" key="1">
    <citation type="submission" date="2019-12" db="EMBL/GenBank/DDBJ databases">
        <title>Nesterenkonia muleiensis sp. nov., a novel actinobacterium isolated from sap of Populus euphratica.</title>
        <authorList>
            <person name="Wang R."/>
        </authorList>
    </citation>
    <scope>NUCLEOTIDE SEQUENCE [LARGE SCALE GENOMIC DNA]</scope>
    <source>
        <strain evidence="10 11">F10</strain>
    </source>
</reference>
<dbReference type="GO" id="GO:0006508">
    <property type="term" value="P:proteolysis"/>
    <property type="evidence" value="ECO:0007669"/>
    <property type="project" value="UniProtKB-KW"/>
</dbReference>
<keyword evidence="2 8" id="KW-0645">Protease</keyword>
<dbReference type="GO" id="GO:0106300">
    <property type="term" value="P:protein-DNA covalent cross-linking repair"/>
    <property type="evidence" value="ECO:0007669"/>
    <property type="project" value="InterPro"/>
</dbReference>
<evidence type="ECO:0000313" key="11">
    <source>
        <dbReference type="Proteomes" id="UP000460157"/>
    </source>
</evidence>